<dbReference type="RefSeq" id="WP_258387002.1">
    <property type="nucleotide sequence ID" value="NZ_CP091430.1"/>
</dbReference>
<keyword evidence="2" id="KW-1185">Reference proteome</keyword>
<protein>
    <recommendedName>
        <fullName evidence="3">Amine oxidase domain-containing protein</fullName>
    </recommendedName>
</protein>
<organism evidence="1 2">
    <name type="scientific">Paenibacillus spongiae</name>
    <dbReference type="NCBI Taxonomy" id="2909671"/>
    <lineage>
        <taxon>Bacteria</taxon>
        <taxon>Bacillati</taxon>
        <taxon>Bacillota</taxon>
        <taxon>Bacilli</taxon>
        <taxon>Bacillales</taxon>
        <taxon>Paenibacillaceae</taxon>
        <taxon>Paenibacillus</taxon>
    </lineage>
</organism>
<proteinExistence type="predicted"/>
<evidence type="ECO:0008006" key="3">
    <source>
        <dbReference type="Google" id="ProtNLM"/>
    </source>
</evidence>
<evidence type="ECO:0000313" key="2">
    <source>
        <dbReference type="Proteomes" id="UP001057877"/>
    </source>
</evidence>
<evidence type="ECO:0000313" key="1">
    <source>
        <dbReference type="EMBL" id="UVI30939.1"/>
    </source>
</evidence>
<dbReference type="EMBL" id="CP091430">
    <property type="protein sequence ID" value="UVI30939.1"/>
    <property type="molecule type" value="Genomic_DNA"/>
</dbReference>
<name>A0ABY5SAI2_9BACL</name>
<reference evidence="1" key="1">
    <citation type="submission" date="2022-01" db="EMBL/GenBank/DDBJ databases">
        <title>Paenibacillus spongiae sp. nov., isolated from marine sponge.</title>
        <authorList>
            <person name="Li Z."/>
            <person name="Zhang M."/>
        </authorList>
    </citation>
    <scope>NUCLEOTIDE SEQUENCE</scope>
    <source>
        <strain evidence="1">PHS-Z3</strain>
    </source>
</reference>
<sequence length="72" mass="7261">MLVSHDVVAAEKGGYSGRPGPVVKGRAGLFVAGDWVGAEGMLLNASLSSAKSAALCIIKDKDVSKKGDTDGT</sequence>
<dbReference type="Proteomes" id="UP001057877">
    <property type="component" value="Chromosome"/>
</dbReference>
<gene>
    <name evidence="1" type="ORF">L1F29_03455</name>
</gene>
<accession>A0ABY5SAI2</accession>